<dbReference type="AlphaFoldDB" id="A0AA89BAY8"/>
<evidence type="ECO:0000313" key="3">
    <source>
        <dbReference type="Proteomes" id="UP001188597"/>
    </source>
</evidence>
<feature type="region of interest" description="Disordered" evidence="1">
    <location>
        <begin position="125"/>
        <end position="144"/>
    </location>
</feature>
<evidence type="ECO:0000313" key="2">
    <source>
        <dbReference type="EMBL" id="KAK3033748.1"/>
    </source>
</evidence>
<name>A0AA89BAY8_9ASTE</name>
<evidence type="ECO:0000256" key="1">
    <source>
        <dbReference type="SAM" id="MobiDB-lite"/>
    </source>
</evidence>
<keyword evidence="3" id="KW-1185">Reference proteome</keyword>
<comment type="caution">
    <text evidence="2">The sequence shown here is derived from an EMBL/GenBank/DDBJ whole genome shotgun (WGS) entry which is preliminary data.</text>
</comment>
<accession>A0AA89BAY8</accession>
<gene>
    <name evidence="2" type="ORF">RJ639_034190</name>
</gene>
<feature type="compositionally biased region" description="Polar residues" evidence="1">
    <location>
        <begin position="135"/>
        <end position="144"/>
    </location>
</feature>
<dbReference type="EMBL" id="JAVXUP010000223">
    <property type="protein sequence ID" value="KAK3033748.1"/>
    <property type="molecule type" value="Genomic_DNA"/>
</dbReference>
<organism evidence="2 3">
    <name type="scientific">Escallonia herrerae</name>
    <dbReference type="NCBI Taxonomy" id="1293975"/>
    <lineage>
        <taxon>Eukaryota</taxon>
        <taxon>Viridiplantae</taxon>
        <taxon>Streptophyta</taxon>
        <taxon>Embryophyta</taxon>
        <taxon>Tracheophyta</taxon>
        <taxon>Spermatophyta</taxon>
        <taxon>Magnoliopsida</taxon>
        <taxon>eudicotyledons</taxon>
        <taxon>Gunneridae</taxon>
        <taxon>Pentapetalae</taxon>
        <taxon>asterids</taxon>
        <taxon>campanulids</taxon>
        <taxon>Escalloniales</taxon>
        <taxon>Escalloniaceae</taxon>
        <taxon>Escallonia</taxon>
    </lineage>
</organism>
<protein>
    <submittedName>
        <fullName evidence="2">Uncharacterized protein</fullName>
    </submittedName>
</protein>
<sequence length="156" mass="17471">MAESMEDEEHDSKEMVLQRYFLQEWKLVKSLLDDIVSTGPSRISPLFTPSDPSFLLKDRPLSLQTVEQVYPVLRQNGDLVQDDRTEKALEIISETCWEGDAEEAKHQRLELCAVANIETGQLKKSDHGALRKNSRQSAIDTDGNASYSSLVGSAGF</sequence>
<dbReference type="Proteomes" id="UP001188597">
    <property type="component" value="Unassembled WGS sequence"/>
</dbReference>
<reference evidence="2" key="1">
    <citation type="submission" date="2022-12" db="EMBL/GenBank/DDBJ databases">
        <title>Draft genome assemblies for two species of Escallonia (Escalloniales).</title>
        <authorList>
            <person name="Chanderbali A."/>
            <person name="Dervinis C."/>
            <person name="Anghel I."/>
            <person name="Soltis D."/>
            <person name="Soltis P."/>
            <person name="Zapata F."/>
        </authorList>
    </citation>
    <scope>NUCLEOTIDE SEQUENCE</scope>
    <source>
        <strain evidence="2">UCBG64.0493</strain>
        <tissue evidence="2">Leaf</tissue>
    </source>
</reference>
<proteinExistence type="predicted"/>